<dbReference type="AlphaFoldDB" id="A0A5A7QCK8"/>
<organism evidence="1 2">
    <name type="scientific">Striga asiatica</name>
    <name type="common">Asiatic witchweed</name>
    <name type="synonym">Buchnera asiatica</name>
    <dbReference type="NCBI Taxonomy" id="4170"/>
    <lineage>
        <taxon>Eukaryota</taxon>
        <taxon>Viridiplantae</taxon>
        <taxon>Streptophyta</taxon>
        <taxon>Embryophyta</taxon>
        <taxon>Tracheophyta</taxon>
        <taxon>Spermatophyta</taxon>
        <taxon>Magnoliopsida</taxon>
        <taxon>eudicotyledons</taxon>
        <taxon>Gunneridae</taxon>
        <taxon>Pentapetalae</taxon>
        <taxon>asterids</taxon>
        <taxon>lamiids</taxon>
        <taxon>Lamiales</taxon>
        <taxon>Orobanchaceae</taxon>
        <taxon>Buchnereae</taxon>
        <taxon>Striga</taxon>
    </lineage>
</organism>
<keyword evidence="1" id="KW-0689">Ribosomal protein</keyword>
<dbReference type="EMBL" id="BKCP01006438">
    <property type="protein sequence ID" value="GER42728.1"/>
    <property type="molecule type" value="Genomic_DNA"/>
</dbReference>
<gene>
    <name evidence="1" type="ORF">STAS_19545</name>
</gene>
<evidence type="ECO:0000313" key="1">
    <source>
        <dbReference type="EMBL" id="GER42728.1"/>
    </source>
</evidence>
<dbReference type="OrthoDB" id="10592328at2759"/>
<keyword evidence="2" id="KW-1185">Reference proteome</keyword>
<dbReference type="Proteomes" id="UP000325081">
    <property type="component" value="Unassembled WGS sequence"/>
</dbReference>
<reference evidence="2" key="1">
    <citation type="journal article" date="2019" name="Curr. Biol.">
        <title>Genome Sequence of Striga asiatica Provides Insight into the Evolution of Plant Parasitism.</title>
        <authorList>
            <person name="Yoshida S."/>
            <person name="Kim S."/>
            <person name="Wafula E.K."/>
            <person name="Tanskanen J."/>
            <person name="Kim Y.M."/>
            <person name="Honaas L."/>
            <person name="Yang Z."/>
            <person name="Spallek T."/>
            <person name="Conn C.E."/>
            <person name="Ichihashi Y."/>
            <person name="Cheong K."/>
            <person name="Cui S."/>
            <person name="Der J.P."/>
            <person name="Gundlach H."/>
            <person name="Jiao Y."/>
            <person name="Hori C."/>
            <person name="Ishida J.K."/>
            <person name="Kasahara H."/>
            <person name="Kiba T."/>
            <person name="Kim M.S."/>
            <person name="Koo N."/>
            <person name="Laohavisit A."/>
            <person name="Lee Y.H."/>
            <person name="Lumba S."/>
            <person name="McCourt P."/>
            <person name="Mortimer J.C."/>
            <person name="Mutuku J.M."/>
            <person name="Nomura T."/>
            <person name="Sasaki-Sekimoto Y."/>
            <person name="Seto Y."/>
            <person name="Wang Y."/>
            <person name="Wakatake T."/>
            <person name="Sakakibara H."/>
            <person name="Demura T."/>
            <person name="Yamaguchi S."/>
            <person name="Yoneyama K."/>
            <person name="Manabe R.I."/>
            <person name="Nelson D.C."/>
            <person name="Schulman A.H."/>
            <person name="Timko M.P."/>
            <person name="dePamphilis C.W."/>
            <person name="Choi D."/>
            <person name="Shirasu K."/>
        </authorList>
    </citation>
    <scope>NUCLEOTIDE SEQUENCE [LARGE SCALE GENOMIC DNA]</scope>
    <source>
        <strain evidence="2">cv. UVA1</strain>
    </source>
</reference>
<evidence type="ECO:0000313" key="2">
    <source>
        <dbReference type="Proteomes" id="UP000325081"/>
    </source>
</evidence>
<protein>
    <submittedName>
        <fullName evidence="1">40S ribosomal protein S16</fullName>
    </submittedName>
</protein>
<keyword evidence="1" id="KW-0687">Ribonucleoprotein</keyword>
<proteinExistence type="predicted"/>
<name>A0A5A7QCK8_STRAF</name>
<comment type="caution">
    <text evidence="1">The sequence shown here is derived from an EMBL/GenBank/DDBJ whole genome shotgun (WGS) entry which is preliminary data.</text>
</comment>
<accession>A0A5A7QCK8</accession>
<dbReference type="GO" id="GO:0005840">
    <property type="term" value="C:ribosome"/>
    <property type="evidence" value="ECO:0007669"/>
    <property type="project" value="UniProtKB-KW"/>
</dbReference>
<feature type="non-terminal residue" evidence="1">
    <location>
        <position position="116"/>
    </location>
</feature>
<sequence length="116" mass="13393">MSVKVTHHRCKCDLTKINGVPIEPIQPEILHCRVFEPIILHGGGFELSVSSFFSIHLYFPMHDNHVKKICDLSLSLNYISCSKREVDKKVLKVSLIEQKSRGMSWYLSDSSQRFQM</sequence>